<dbReference type="Pfam" id="PF07690">
    <property type="entry name" value="MFS_1"/>
    <property type="match status" value="1"/>
</dbReference>
<dbReference type="Proteomes" id="UP000037507">
    <property type="component" value="Unassembled WGS sequence"/>
</dbReference>
<evidence type="ECO:0000256" key="1">
    <source>
        <dbReference type="ARBA" id="ARBA00003279"/>
    </source>
</evidence>
<dbReference type="Gene3D" id="1.20.1250.20">
    <property type="entry name" value="MFS general substrate transporter like domains"/>
    <property type="match status" value="1"/>
</dbReference>
<evidence type="ECO:0000256" key="2">
    <source>
        <dbReference type="ARBA" id="ARBA00004141"/>
    </source>
</evidence>
<dbReference type="EMBL" id="LFYT02000031">
    <property type="protein sequence ID" value="PVE41399.1"/>
    <property type="molecule type" value="Genomic_DNA"/>
</dbReference>
<dbReference type="STRING" id="1293045.H663_14970"/>
<evidence type="ECO:0000256" key="8">
    <source>
        <dbReference type="SAM" id="Phobius"/>
    </source>
</evidence>
<feature type="transmembrane region" description="Helical" evidence="8">
    <location>
        <begin position="275"/>
        <end position="293"/>
    </location>
</feature>
<dbReference type="PROSITE" id="PS00216">
    <property type="entry name" value="SUGAR_TRANSPORT_1"/>
    <property type="match status" value="1"/>
</dbReference>
<protein>
    <submittedName>
        <fullName evidence="10">MFS transporter</fullName>
    </submittedName>
</protein>
<feature type="transmembrane region" description="Helical" evidence="8">
    <location>
        <begin position="38"/>
        <end position="58"/>
    </location>
</feature>
<dbReference type="InterPro" id="IPR011701">
    <property type="entry name" value="MFS"/>
</dbReference>
<keyword evidence="5 8" id="KW-0812">Transmembrane</keyword>
<keyword evidence="4" id="KW-0813">Transport</keyword>
<feature type="domain" description="Major facilitator superfamily (MFS) profile" evidence="9">
    <location>
        <begin position="1"/>
        <end position="394"/>
    </location>
</feature>
<dbReference type="InterPro" id="IPR020846">
    <property type="entry name" value="MFS_dom"/>
</dbReference>
<evidence type="ECO:0000259" key="9">
    <source>
        <dbReference type="PROSITE" id="PS50850"/>
    </source>
</evidence>
<gene>
    <name evidence="10" type="ORF">H663_017590</name>
</gene>
<feature type="transmembrane region" description="Helical" evidence="8">
    <location>
        <begin position="128"/>
        <end position="152"/>
    </location>
</feature>
<comment type="caution">
    <text evidence="10">The sequence shown here is derived from an EMBL/GenBank/DDBJ whole genome shotgun (WGS) entry which is preliminary data.</text>
</comment>
<dbReference type="InterPro" id="IPR036259">
    <property type="entry name" value="MFS_trans_sf"/>
</dbReference>
<dbReference type="GO" id="GO:0016020">
    <property type="term" value="C:membrane"/>
    <property type="evidence" value="ECO:0007669"/>
    <property type="project" value="UniProtKB-SubCell"/>
</dbReference>
<feature type="transmembrane region" description="Helical" evidence="8">
    <location>
        <begin position="332"/>
        <end position="356"/>
    </location>
</feature>
<evidence type="ECO:0000256" key="3">
    <source>
        <dbReference type="ARBA" id="ARBA00007520"/>
    </source>
</evidence>
<keyword evidence="6 8" id="KW-1133">Transmembrane helix</keyword>
<feature type="transmembrane region" description="Helical" evidence="8">
    <location>
        <begin position="158"/>
        <end position="176"/>
    </location>
</feature>
<reference evidence="10" key="1">
    <citation type="submission" date="2017-04" db="EMBL/GenBank/DDBJ databases">
        <title>Unexpected and diverse lifestyles within the genus Limnohabitans.</title>
        <authorList>
            <person name="Kasalicky V."/>
            <person name="Mehrshad M."/>
            <person name="Andrei S.-A."/>
            <person name="Salcher M."/>
            <person name="Kratochvilova H."/>
            <person name="Simek K."/>
            <person name="Ghai R."/>
        </authorList>
    </citation>
    <scope>NUCLEOTIDE SEQUENCE [LARGE SCALE GENOMIC DNA]</scope>
    <source>
        <strain evidence="10">II-D5</strain>
    </source>
</reference>
<dbReference type="PROSITE" id="PS50850">
    <property type="entry name" value="MFS"/>
    <property type="match status" value="1"/>
</dbReference>
<name>A0A2T7U9S2_9BURK</name>
<feature type="transmembrane region" description="Helical" evidence="8">
    <location>
        <begin position="7"/>
        <end position="26"/>
    </location>
</feature>
<organism evidence="10 11">
    <name type="scientific">Limnohabitans planktonicus II-D5</name>
    <dbReference type="NCBI Taxonomy" id="1293045"/>
    <lineage>
        <taxon>Bacteria</taxon>
        <taxon>Pseudomonadati</taxon>
        <taxon>Pseudomonadota</taxon>
        <taxon>Betaproteobacteria</taxon>
        <taxon>Burkholderiales</taxon>
        <taxon>Comamonadaceae</taxon>
        <taxon>Limnohabitans</taxon>
    </lineage>
</organism>
<keyword evidence="7 8" id="KW-0472">Membrane</keyword>
<dbReference type="PRINTS" id="PR01035">
    <property type="entry name" value="TCRTETA"/>
</dbReference>
<dbReference type="PANTHER" id="PTHR23504">
    <property type="entry name" value="MAJOR FACILITATOR SUPERFAMILY DOMAIN-CONTAINING PROTEIN 10"/>
    <property type="match status" value="1"/>
</dbReference>
<feature type="transmembrane region" description="Helical" evidence="8">
    <location>
        <begin position="70"/>
        <end position="89"/>
    </location>
</feature>
<dbReference type="InterPro" id="IPR001958">
    <property type="entry name" value="Tet-R_TetA/multi-R_MdtG-like"/>
</dbReference>
<feature type="transmembrane region" description="Helical" evidence="8">
    <location>
        <begin position="368"/>
        <end position="388"/>
    </location>
</feature>
<dbReference type="SUPFAM" id="SSF103473">
    <property type="entry name" value="MFS general substrate transporter"/>
    <property type="match status" value="1"/>
</dbReference>
<feature type="transmembrane region" description="Helical" evidence="8">
    <location>
        <begin position="208"/>
        <end position="232"/>
    </location>
</feature>
<keyword evidence="11" id="KW-1185">Reference proteome</keyword>
<dbReference type="PANTHER" id="PTHR23504:SF15">
    <property type="entry name" value="MAJOR FACILITATOR SUPERFAMILY (MFS) PROFILE DOMAIN-CONTAINING PROTEIN"/>
    <property type="match status" value="1"/>
</dbReference>
<proteinExistence type="inferred from homology"/>
<dbReference type="AlphaFoldDB" id="A0A2T7U9S2"/>
<evidence type="ECO:0000256" key="5">
    <source>
        <dbReference type="ARBA" id="ARBA00022692"/>
    </source>
</evidence>
<evidence type="ECO:0000313" key="11">
    <source>
        <dbReference type="Proteomes" id="UP000037507"/>
    </source>
</evidence>
<comment type="subcellular location">
    <subcellularLocation>
        <location evidence="2">Membrane</location>
        <topology evidence="2">Multi-pass membrane protein</topology>
    </subcellularLocation>
</comment>
<feature type="transmembrane region" description="Helical" evidence="8">
    <location>
        <begin position="244"/>
        <end position="263"/>
    </location>
</feature>
<sequence>MPFIMLAVLLDMAAIGVIIPVLPALVGSFSGSQADQAYWYGVVAVAFGLSNFLAAPVLGALSDRYGRRPVLLLGFMGLGVSFFGTAMSTTLWGLIAVRTLGGAMQANAAIANAYVADISAPEERAKRFGLLGAMMGLGFIVGPVMGGLLGAIDLHLPFYVAGGLTLLNGLYGYFVLPESLPAAQRKAFSWRSANPASSLRKLGQLKGVGPLVGVVAFSALAQFVLYTVWVLYNSFKFGWGPSENGWSLAVVGIVAVLVQGVLMGHLLKRYAPPKLAIMGLVSSVIAYTLWGAATEGWMMYAVIAFNLLGGTVNASVQSMISSAADSKSQGQTMGAVSALSSLMAVVAPMLGAPLLAMVSHLPQGDWRIGAPFFFCAVLQVASLALAVMHLRRHRRLHLASTHAA</sequence>
<dbReference type="GO" id="GO:0022857">
    <property type="term" value="F:transmembrane transporter activity"/>
    <property type="evidence" value="ECO:0007669"/>
    <property type="project" value="InterPro"/>
</dbReference>
<evidence type="ECO:0000313" key="10">
    <source>
        <dbReference type="EMBL" id="PVE41399.1"/>
    </source>
</evidence>
<feature type="transmembrane region" description="Helical" evidence="8">
    <location>
        <begin position="299"/>
        <end position="320"/>
    </location>
</feature>
<accession>A0A2T7U9S2</accession>
<dbReference type="OrthoDB" id="9764259at2"/>
<evidence type="ECO:0000256" key="7">
    <source>
        <dbReference type="ARBA" id="ARBA00023136"/>
    </source>
</evidence>
<dbReference type="InterPro" id="IPR005829">
    <property type="entry name" value="Sugar_transporter_CS"/>
</dbReference>
<comment type="function">
    <text evidence="1">Resistance to tetracycline by an active tetracycline efflux. This is an energy-dependent process that decreases the accumulation of the antibiotic in whole cells. This protein functions as a metal-tetracycline/H(+) antiporter.</text>
</comment>
<evidence type="ECO:0000256" key="6">
    <source>
        <dbReference type="ARBA" id="ARBA00022989"/>
    </source>
</evidence>
<evidence type="ECO:0000256" key="4">
    <source>
        <dbReference type="ARBA" id="ARBA00022448"/>
    </source>
</evidence>
<comment type="similarity">
    <text evidence="3">Belongs to the major facilitator superfamily. TCR/Tet family.</text>
</comment>